<dbReference type="AlphaFoldDB" id="A0A2P2JRM7"/>
<reference evidence="1" key="1">
    <citation type="submission" date="2018-02" db="EMBL/GenBank/DDBJ databases">
        <title>Rhizophora mucronata_Transcriptome.</title>
        <authorList>
            <person name="Meera S.P."/>
            <person name="Sreeshan A."/>
            <person name="Augustine A."/>
        </authorList>
    </citation>
    <scope>NUCLEOTIDE SEQUENCE</scope>
    <source>
        <tissue evidence="1">Leaf</tissue>
    </source>
</reference>
<name>A0A2P2JRM7_RHIMU</name>
<dbReference type="EMBL" id="GGEC01015606">
    <property type="protein sequence ID" value="MBW96089.1"/>
    <property type="molecule type" value="Transcribed_RNA"/>
</dbReference>
<evidence type="ECO:0000313" key="1">
    <source>
        <dbReference type="EMBL" id="MBW96089.1"/>
    </source>
</evidence>
<accession>A0A2P2JRM7</accession>
<organism evidence="1">
    <name type="scientific">Rhizophora mucronata</name>
    <name type="common">Asiatic mangrove</name>
    <dbReference type="NCBI Taxonomy" id="61149"/>
    <lineage>
        <taxon>Eukaryota</taxon>
        <taxon>Viridiplantae</taxon>
        <taxon>Streptophyta</taxon>
        <taxon>Embryophyta</taxon>
        <taxon>Tracheophyta</taxon>
        <taxon>Spermatophyta</taxon>
        <taxon>Magnoliopsida</taxon>
        <taxon>eudicotyledons</taxon>
        <taxon>Gunneridae</taxon>
        <taxon>Pentapetalae</taxon>
        <taxon>rosids</taxon>
        <taxon>fabids</taxon>
        <taxon>Malpighiales</taxon>
        <taxon>Rhizophoraceae</taxon>
        <taxon>Rhizophora</taxon>
    </lineage>
</organism>
<sequence>MFPLALLSPALFSNPSTLTETVVSDVYFFAFTSLLNKSLSFDTGSGSAFINCFYCTL</sequence>
<proteinExistence type="predicted"/>
<protein>
    <submittedName>
        <fullName evidence="1">Uncharacterized protein</fullName>
    </submittedName>
</protein>